<proteinExistence type="predicted"/>
<accession>A0A9E7N6S6</accession>
<protein>
    <submittedName>
        <fullName evidence="1">Uncharacterized protein</fullName>
    </submittedName>
</protein>
<organism evidence="1 2">
    <name type="scientific">Natronosalvus rutilus</name>
    <dbReference type="NCBI Taxonomy" id="2953753"/>
    <lineage>
        <taxon>Archaea</taxon>
        <taxon>Methanobacteriati</taxon>
        <taxon>Methanobacteriota</taxon>
        <taxon>Stenosarchaea group</taxon>
        <taxon>Halobacteria</taxon>
        <taxon>Halobacteriales</taxon>
        <taxon>Natrialbaceae</taxon>
        <taxon>Natronosalvus</taxon>
    </lineage>
</organism>
<dbReference type="EMBL" id="CP100355">
    <property type="protein sequence ID" value="UTF52757.1"/>
    <property type="molecule type" value="Genomic_DNA"/>
</dbReference>
<reference evidence="1" key="1">
    <citation type="submission" date="2022-06" db="EMBL/GenBank/DDBJ databases">
        <title>Diverse halophilic archaea isolated from saline environments.</title>
        <authorList>
            <person name="Cui H.-L."/>
        </authorList>
    </citation>
    <scope>NUCLEOTIDE SEQUENCE</scope>
    <source>
        <strain evidence="1">WLHS1</strain>
    </source>
</reference>
<dbReference type="GeneID" id="73291044"/>
<gene>
    <name evidence="1" type="ORF">NGM29_13320</name>
</gene>
<dbReference type="KEGG" id="sawl:NGM29_13320"/>
<dbReference type="AlphaFoldDB" id="A0A9E7N6S6"/>
<sequence>MKRTLSLILASLLTLSLFAGIGLPAAASTSDGNVTTIDTDHPLATGDAIETFEAEGYVEGHVGQLDMTLSVAEESADAGVDSRLETDFNAVYLRAQYNETIDRSVRVYIPNELWYSYPSQAEQSITNDIGADFEPTREGEYTAVTLHFEDVDENGTDAVFRVSKEASTVFSLRDTSSGFVENVTGYELPTIAASTEWQYAQDAFAGNESTVAIDHDGEIVLEYDGDDTPGRERWQTVPDCSSSAGVDAVVCQYERQGVENTTYVMSRTSKPPALRYTDDRSWLDGFRSTVMNDLEAALEKAMDQVAELRPGFIVEVHTW</sequence>
<evidence type="ECO:0000313" key="1">
    <source>
        <dbReference type="EMBL" id="UTF52757.1"/>
    </source>
</evidence>
<evidence type="ECO:0000313" key="2">
    <source>
        <dbReference type="Proteomes" id="UP001056855"/>
    </source>
</evidence>
<name>A0A9E7N6S6_9EURY</name>
<dbReference type="RefSeq" id="WP_254156799.1">
    <property type="nucleotide sequence ID" value="NZ_CP100355.1"/>
</dbReference>
<keyword evidence="2" id="KW-1185">Reference proteome</keyword>
<dbReference type="Proteomes" id="UP001056855">
    <property type="component" value="Chromosome"/>
</dbReference>